<dbReference type="InterPro" id="IPR013830">
    <property type="entry name" value="SGNH_hydro"/>
</dbReference>
<proteinExistence type="predicted"/>
<dbReference type="PANTHER" id="PTHR30383:SF5">
    <property type="entry name" value="SGNH HYDROLASE-TYPE ESTERASE DOMAIN-CONTAINING PROTEIN"/>
    <property type="match status" value="1"/>
</dbReference>
<feature type="region of interest" description="Disordered" evidence="1">
    <location>
        <begin position="254"/>
        <end position="273"/>
    </location>
</feature>
<evidence type="ECO:0000313" key="3">
    <source>
        <dbReference type="EMBL" id="MEH1547460.1"/>
    </source>
</evidence>
<feature type="domain" description="SGNH hydrolase-type esterase" evidence="2">
    <location>
        <begin position="73"/>
        <end position="276"/>
    </location>
</feature>
<dbReference type="EMBL" id="JBAKUA010000018">
    <property type="protein sequence ID" value="MEH1547460.1"/>
    <property type="molecule type" value="Genomic_DNA"/>
</dbReference>
<dbReference type="CDD" id="cd00229">
    <property type="entry name" value="SGNH_hydrolase"/>
    <property type="match status" value="1"/>
</dbReference>
<dbReference type="Proteomes" id="UP001309299">
    <property type="component" value="Unassembled WGS sequence"/>
</dbReference>
<dbReference type="InterPro" id="IPR051532">
    <property type="entry name" value="Ester_Hydrolysis_Enzymes"/>
</dbReference>
<accession>A0AB35XPK4</accession>
<reference evidence="3" key="1">
    <citation type="submission" date="2024-02" db="EMBL/GenBank/DDBJ databases">
        <title>Bacterial skin colonization with Propionibacterium avidum as a risk factor for Periprosthetic Joint Infections - a single-center prospective study.</title>
        <authorList>
            <person name="Achermann Y."/>
        </authorList>
    </citation>
    <scope>NUCLEOTIDE SEQUENCE</scope>
    <source>
        <strain evidence="3">PAVI-2017310195</strain>
    </source>
</reference>
<evidence type="ECO:0000256" key="1">
    <source>
        <dbReference type="SAM" id="MobiDB-lite"/>
    </source>
</evidence>
<sequence>MKGILRILSVVIVAAVVVGITLGLRPVNHANGWSFDRHRKPSVATSSAPASVVAVRSAPGLTGHGGTLGTVGLGDSVPQGSACRQCVTFIERVGTDMAHRASVRASVGNESVSGYKTTDVLTQLESPGTRTLLKTADLAIVTIGANDFDVDKIVARCAHADASCVEGDVDAVIGRVRTILERIKAAMTTPDATVVVTGYWNVGMDGKVGREQGKDYSHVTNTITKVFNSQVEDIADEIGVVYVDVRTPFKGADDKRDDTELLAEDGDHPSQTGHAVLAKAVEAELP</sequence>
<name>A0AB35XPK4_9ACTN</name>
<comment type="caution">
    <text evidence="3">The sequence shown here is derived from an EMBL/GenBank/DDBJ whole genome shotgun (WGS) entry which is preliminary data.</text>
</comment>
<gene>
    <name evidence="3" type="ORF">V7F78_10680</name>
</gene>
<dbReference type="SUPFAM" id="SSF52266">
    <property type="entry name" value="SGNH hydrolase"/>
    <property type="match status" value="1"/>
</dbReference>
<dbReference type="GO" id="GO:0004622">
    <property type="term" value="F:phosphatidylcholine lysophospholipase activity"/>
    <property type="evidence" value="ECO:0007669"/>
    <property type="project" value="TreeGrafter"/>
</dbReference>
<dbReference type="Pfam" id="PF13472">
    <property type="entry name" value="Lipase_GDSL_2"/>
    <property type="match status" value="1"/>
</dbReference>
<evidence type="ECO:0000259" key="2">
    <source>
        <dbReference type="Pfam" id="PF13472"/>
    </source>
</evidence>
<dbReference type="AlphaFoldDB" id="A0AB35XPK4"/>
<dbReference type="Gene3D" id="3.40.50.1110">
    <property type="entry name" value="SGNH hydrolase"/>
    <property type="match status" value="1"/>
</dbReference>
<organism evidence="3 4">
    <name type="scientific">Cutibacterium avidum</name>
    <dbReference type="NCBI Taxonomy" id="33010"/>
    <lineage>
        <taxon>Bacteria</taxon>
        <taxon>Bacillati</taxon>
        <taxon>Actinomycetota</taxon>
        <taxon>Actinomycetes</taxon>
        <taxon>Propionibacteriales</taxon>
        <taxon>Propionibacteriaceae</taxon>
        <taxon>Cutibacterium</taxon>
    </lineage>
</organism>
<dbReference type="PANTHER" id="PTHR30383">
    <property type="entry name" value="THIOESTERASE 1/PROTEASE 1/LYSOPHOSPHOLIPASE L1"/>
    <property type="match status" value="1"/>
</dbReference>
<dbReference type="InterPro" id="IPR036514">
    <property type="entry name" value="SGNH_hydro_sf"/>
</dbReference>
<keyword evidence="3" id="KW-0378">Hydrolase</keyword>
<protein>
    <submittedName>
        <fullName evidence="3">SGNH/GDSL hydrolase family protein</fullName>
    </submittedName>
</protein>
<dbReference type="RefSeq" id="WP_016666223.1">
    <property type="nucleotide sequence ID" value="NZ_CABKSM010000001.1"/>
</dbReference>
<evidence type="ECO:0000313" key="4">
    <source>
        <dbReference type="Proteomes" id="UP001309299"/>
    </source>
</evidence>